<evidence type="ECO:0000313" key="1">
    <source>
        <dbReference type="EMBL" id="KAL0490046.1"/>
    </source>
</evidence>
<comment type="caution">
    <text evidence="1">The sequence shown here is derived from an EMBL/GenBank/DDBJ whole genome shotgun (WGS) entry which is preliminary data.</text>
</comment>
<evidence type="ECO:0000313" key="2">
    <source>
        <dbReference type="Proteomes" id="UP001431209"/>
    </source>
</evidence>
<proteinExistence type="predicted"/>
<dbReference type="Proteomes" id="UP001431209">
    <property type="component" value="Unassembled WGS sequence"/>
</dbReference>
<dbReference type="EMBL" id="JAOPGA020001632">
    <property type="protein sequence ID" value="KAL0490046.1"/>
    <property type="molecule type" value="Genomic_DNA"/>
</dbReference>
<accession>A0AAW2ZJR5</accession>
<dbReference type="AlphaFoldDB" id="A0AAW2ZJR5"/>
<keyword evidence="2" id="KW-1185">Reference proteome</keyword>
<organism evidence="1 2">
    <name type="scientific">Acrasis kona</name>
    <dbReference type="NCBI Taxonomy" id="1008807"/>
    <lineage>
        <taxon>Eukaryota</taxon>
        <taxon>Discoba</taxon>
        <taxon>Heterolobosea</taxon>
        <taxon>Tetramitia</taxon>
        <taxon>Eutetramitia</taxon>
        <taxon>Acrasidae</taxon>
        <taxon>Acrasis</taxon>
    </lineage>
</organism>
<name>A0AAW2ZJR5_9EUKA</name>
<gene>
    <name evidence="1" type="ORF">AKO1_009408</name>
</gene>
<sequence length="240" mass="27744">MRLTSRDLASLKKELHQTRSLVSSEGFERLFKDDKIDRFQLPELKLILRFLKNNKNIREVKLTGKKGELIDRIREVIYSEGDGSSKPNSPIQQTVSTPQPSVQHLPEIIIESIEDMVEWLDKCSTESVRNAFMILYIVTKEVMAAPGFYDLEVHPKDAENWKSSGAYDKFGEPDKFFLKLSEMWINLLTECGEQISDTFIPEDFEEVANGLEESTSVLNAMYGGTFEHRFDRVVRMLRDR</sequence>
<reference evidence="1 2" key="1">
    <citation type="submission" date="2024-03" db="EMBL/GenBank/DDBJ databases">
        <title>The Acrasis kona genome and developmental transcriptomes reveal deep origins of eukaryotic multicellular pathways.</title>
        <authorList>
            <person name="Sheikh S."/>
            <person name="Fu C.-J."/>
            <person name="Brown M.W."/>
            <person name="Baldauf S.L."/>
        </authorList>
    </citation>
    <scope>NUCLEOTIDE SEQUENCE [LARGE SCALE GENOMIC DNA]</scope>
    <source>
        <strain evidence="1 2">ATCC MYA-3509</strain>
    </source>
</reference>
<protein>
    <submittedName>
        <fullName evidence="1">Altered inheritance of mitochondria protein</fullName>
    </submittedName>
</protein>